<feature type="transmembrane region" description="Helical" evidence="1">
    <location>
        <begin position="248"/>
        <end position="266"/>
    </location>
</feature>
<name>A0A951PAI9_9CYAN</name>
<feature type="transmembrane region" description="Helical" evidence="1">
    <location>
        <begin position="149"/>
        <end position="167"/>
    </location>
</feature>
<evidence type="ECO:0000313" key="3">
    <source>
        <dbReference type="Proteomes" id="UP000707356"/>
    </source>
</evidence>
<gene>
    <name evidence="2" type="ORF">KME07_10460</name>
</gene>
<keyword evidence="1" id="KW-1133">Transmembrane helix</keyword>
<feature type="transmembrane region" description="Helical" evidence="1">
    <location>
        <begin position="12"/>
        <end position="36"/>
    </location>
</feature>
<feature type="transmembrane region" description="Helical" evidence="1">
    <location>
        <begin position="119"/>
        <end position="137"/>
    </location>
</feature>
<keyword evidence="1" id="KW-0472">Membrane</keyword>
<reference evidence="2" key="2">
    <citation type="journal article" date="2022" name="Microbiol. Resour. Announc.">
        <title>Metagenome Sequencing to Explore Phylogenomics of Terrestrial Cyanobacteria.</title>
        <authorList>
            <person name="Ward R.D."/>
            <person name="Stajich J.E."/>
            <person name="Johansen J.R."/>
            <person name="Huntemann M."/>
            <person name="Clum A."/>
            <person name="Foster B."/>
            <person name="Foster B."/>
            <person name="Roux S."/>
            <person name="Palaniappan K."/>
            <person name="Varghese N."/>
            <person name="Mukherjee S."/>
            <person name="Reddy T.B.K."/>
            <person name="Daum C."/>
            <person name="Copeland A."/>
            <person name="Chen I.A."/>
            <person name="Ivanova N.N."/>
            <person name="Kyrpides N.C."/>
            <person name="Shapiro N."/>
            <person name="Eloe-Fadrosh E.A."/>
            <person name="Pietrasiak N."/>
        </authorList>
    </citation>
    <scope>NUCLEOTIDE SEQUENCE</scope>
    <source>
        <strain evidence="2">GSE-TBD4-15B</strain>
    </source>
</reference>
<proteinExistence type="predicted"/>
<organism evidence="2 3">
    <name type="scientific">Pegethrix bostrychoides GSE-TBD4-15B</name>
    <dbReference type="NCBI Taxonomy" id="2839662"/>
    <lineage>
        <taxon>Bacteria</taxon>
        <taxon>Bacillati</taxon>
        <taxon>Cyanobacteriota</taxon>
        <taxon>Cyanophyceae</taxon>
        <taxon>Oculatellales</taxon>
        <taxon>Oculatellaceae</taxon>
        <taxon>Pegethrix</taxon>
    </lineage>
</organism>
<accession>A0A951PAI9</accession>
<reference evidence="2" key="1">
    <citation type="submission" date="2021-05" db="EMBL/GenBank/DDBJ databases">
        <authorList>
            <person name="Pietrasiak N."/>
            <person name="Ward R."/>
            <person name="Stajich J.E."/>
            <person name="Kurbessoian T."/>
        </authorList>
    </citation>
    <scope>NUCLEOTIDE SEQUENCE</scope>
    <source>
        <strain evidence="2">GSE-TBD4-15B</strain>
    </source>
</reference>
<feature type="transmembrane region" description="Helical" evidence="1">
    <location>
        <begin position="81"/>
        <end position="104"/>
    </location>
</feature>
<sequence length="315" mass="34578">MNKKIALSGSSLLSARNVVIAAVAWAVIALLFFLTFSVTAPGTERPDWYQKITYILENGAFLAAAFLCFRNWRSGQIVSGGTVWLALGLGMLSYFIGNLLLAYWEINLGQEPAVSPGDFFFILTYLFMGWGMLRAVISRELNLTALQWLLVAVIGVFGIVIAVFSSIPPDAAGELAGEVAGEVVGAVEALPDALPDATATVPAWATAVEVWLSPIAEPIKWLYIMGDVILVGMASMLLLAFWGGRFSLSWRFIALSAFSFYISDIWFNYATNYIPDYQTGALPEVFWIFSACFMAIGAALEYDLSTRRQSRRKRA</sequence>
<dbReference type="AlphaFoldDB" id="A0A951PAI9"/>
<keyword evidence="1" id="KW-0812">Transmembrane</keyword>
<dbReference type="EMBL" id="JAHHHV010000064">
    <property type="protein sequence ID" value="MBW4465844.1"/>
    <property type="molecule type" value="Genomic_DNA"/>
</dbReference>
<feature type="transmembrane region" description="Helical" evidence="1">
    <location>
        <begin position="48"/>
        <end position="69"/>
    </location>
</feature>
<comment type="caution">
    <text evidence="2">The sequence shown here is derived from an EMBL/GenBank/DDBJ whole genome shotgun (WGS) entry which is preliminary data.</text>
</comment>
<dbReference type="Proteomes" id="UP000707356">
    <property type="component" value="Unassembled WGS sequence"/>
</dbReference>
<feature type="transmembrane region" description="Helical" evidence="1">
    <location>
        <begin position="221"/>
        <end position="241"/>
    </location>
</feature>
<evidence type="ECO:0000313" key="2">
    <source>
        <dbReference type="EMBL" id="MBW4465844.1"/>
    </source>
</evidence>
<feature type="transmembrane region" description="Helical" evidence="1">
    <location>
        <begin position="286"/>
        <end position="304"/>
    </location>
</feature>
<evidence type="ECO:0000256" key="1">
    <source>
        <dbReference type="SAM" id="Phobius"/>
    </source>
</evidence>
<protein>
    <submittedName>
        <fullName evidence="2">Uncharacterized protein</fullName>
    </submittedName>
</protein>